<dbReference type="Proteomes" id="UP000316304">
    <property type="component" value="Unassembled WGS sequence"/>
</dbReference>
<dbReference type="CDD" id="cd14958">
    <property type="entry name" value="NHL_PAL_like"/>
    <property type="match status" value="1"/>
</dbReference>
<evidence type="ECO:0000256" key="4">
    <source>
        <dbReference type="PROSITE-ProRule" id="PRU00504"/>
    </source>
</evidence>
<dbReference type="OrthoDB" id="9799230at2"/>
<keyword evidence="7" id="KW-1185">Reference proteome</keyword>
<dbReference type="Pfam" id="PF17170">
    <property type="entry name" value="DUF5128"/>
    <property type="match status" value="1"/>
</dbReference>
<sequence length="344" mass="38011" precursor="true">MTRHLPLLACAVALCTTTTFSDPSHAAEPDKGKSPDYPRVNVAPWYRVDPTWPQKPDDFIWEAVPAVAVDKHDHVYVFTRSKPPIQVYTTDGKLVRSWGDDTIETAHHLKIDDEGNIWVADIGLHVIRKFSPEGKVLLTIGTPGVSGEDNTHLDKPTDMAIAANGDVFVSDGYGNNRVVHYDGKGNFVKAWGSLGTGPEQFSLPHAMAIDSAGRLYVADRNNARVMIYDQQGTLLDSWDNVIVPWGFCVTAEDHIWVCGASPMQWRNDPDYPGAPLSCPPKDQVLMKFNTKGKVLQLWTIPKGEDGKEQPGDVNWLHGLALDSHGNIYVGDIIGKRAQKLVLQK</sequence>
<evidence type="ECO:0000313" key="6">
    <source>
        <dbReference type="EMBL" id="TWU17762.1"/>
    </source>
</evidence>
<evidence type="ECO:0000256" key="2">
    <source>
        <dbReference type="ARBA" id="ARBA00022737"/>
    </source>
</evidence>
<dbReference type="RefSeq" id="WP_146596938.1">
    <property type="nucleotide sequence ID" value="NZ_SJPT01000010.1"/>
</dbReference>
<keyword evidence="2" id="KW-0677">Repeat</keyword>
<dbReference type="PANTHER" id="PTHR10680:SF38">
    <property type="entry name" value="BLL1368 PROTEIN"/>
    <property type="match status" value="1"/>
</dbReference>
<feature type="repeat" description="NHL" evidence="4">
    <location>
        <begin position="144"/>
        <end position="184"/>
    </location>
</feature>
<evidence type="ECO:0000313" key="7">
    <source>
        <dbReference type="Proteomes" id="UP000316304"/>
    </source>
</evidence>
<keyword evidence="1 5" id="KW-0732">Signal</keyword>
<dbReference type="InterPro" id="IPR001258">
    <property type="entry name" value="NHL_repeat"/>
</dbReference>
<dbReference type="SUPFAM" id="SSF101898">
    <property type="entry name" value="NHL repeat"/>
    <property type="match status" value="1"/>
</dbReference>
<comment type="caution">
    <text evidence="6">The sequence shown here is derived from an EMBL/GenBank/DDBJ whole genome shotgun (WGS) entry which is preliminary data.</text>
</comment>
<reference evidence="6 7" key="1">
    <citation type="submission" date="2019-02" db="EMBL/GenBank/DDBJ databases">
        <title>Deep-cultivation of Planctomycetes and their phenomic and genomic characterization uncovers novel biology.</title>
        <authorList>
            <person name="Wiegand S."/>
            <person name="Jogler M."/>
            <person name="Boedeker C."/>
            <person name="Pinto D."/>
            <person name="Vollmers J."/>
            <person name="Rivas-Marin E."/>
            <person name="Kohn T."/>
            <person name="Peeters S.H."/>
            <person name="Heuer A."/>
            <person name="Rast P."/>
            <person name="Oberbeckmann S."/>
            <person name="Bunk B."/>
            <person name="Jeske O."/>
            <person name="Meyerdierks A."/>
            <person name="Storesund J.E."/>
            <person name="Kallscheuer N."/>
            <person name="Luecker S."/>
            <person name="Lage O.M."/>
            <person name="Pohl T."/>
            <person name="Merkel B.J."/>
            <person name="Hornburger P."/>
            <person name="Mueller R.-W."/>
            <person name="Bruemmer F."/>
            <person name="Labrenz M."/>
            <person name="Spormann A.M."/>
            <person name="Op Den Camp H."/>
            <person name="Overmann J."/>
            <person name="Amann R."/>
            <person name="Jetten M.S.M."/>
            <person name="Mascher T."/>
            <person name="Medema M.H."/>
            <person name="Devos D.P."/>
            <person name="Kaster A.-K."/>
            <person name="Ovreas L."/>
            <person name="Rohde M."/>
            <person name="Galperin M.Y."/>
            <person name="Jogler C."/>
        </authorList>
    </citation>
    <scope>NUCLEOTIDE SEQUENCE [LARGE SCALE GENOMIC DNA]</scope>
    <source>
        <strain evidence="6 7">Pla52o</strain>
    </source>
</reference>
<dbReference type="Gene3D" id="2.120.10.30">
    <property type="entry name" value="TolB, C-terminal domain"/>
    <property type="match status" value="2"/>
</dbReference>
<protein>
    <submittedName>
        <fullName evidence="6">NHL repeat protein</fullName>
    </submittedName>
</protein>
<evidence type="ECO:0000256" key="1">
    <source>
        <dbReference type="ARBA" id="ARBA00022729"/>
    </source>
</evidence>
<name>A0A5C6C0X2_9BACT</name>
<evidence type="ECO:0000256" key="5">
    <source>
        <dbReference type="SAM" id="SignalP"/>
    </source>
</evidence>
<dbReference type="AlphaFoldDB" id="A0A5C6C0X2"/>
<gene>
    <name evidence="6" type="ORF">Pla52o_49770</name>
</gene>
<dbReference type="EMBL" id="SJPT01000010">
    <property type="protein sequence ID" value="TWU17762.1"/>
    <property type="molecule type" value="Genomic_DNA"/>
</dbReference>
<dbReference type="PROSITE" id="PS51125">
    <property type="entry name" value="NHL"/>
    <property type="match status" value="2"/>
</dbReference>
<feature type="chain" id="PRO_5022723503" evidence="5">
    <location>
        <begin position="27"/>
        <end position="344"/>
    </location>
</feature>
<dbReference type="InterPro" id="IPR011042">
    <property type="entry name" value="6-blade_b-propeller_TolB-like"/>
</dbReference>
<organism evidence="6 7">
    <name type="scientific">Novipirellula galeiformis</name>
    <dbReference type="NCBI Taxonomy" id="2528004"/>
    <lineage>
        <taxon>Bacteria</taxon>
        <taxon>Pseudomonadati</taxon>
        <taxon>Planctomycetota</taxon>
        <taxon>Planctomycetia</taxon>
        <taxon>Pirellulales</taxon>
        <taxon>Pirellulaceae</taxon>
        <taxon>Novipirellula</taxon>
    </lineage>
</organism>
<feature type="signal peptide" evidence="5">
    <location>
        <begin position="1"/>
        <end position="26"/>
    </location>
</feature>
<feature type="repeat" description="NHL" evidence="4">
    <location>
        <begin position="192"/>
        <end position="231"/>
    </location>
</feature>
<keyword evidence="3" id="KW-0325">Glycoprotein</keyword>
<evidence type="ECO:0000256" key="3">
    <source>
        <dbReference type="ARBA" id="ARBA00023180"/>
    </source>
</evidence>
<dbReference type="PANTHER" id="PTHR10680">
    <property type="entry name" value="PEPTIDYL-GLYCINE ALPHA-AMIDATING MONOOXYGENASE"/>
    <property type="match status" value="1"/>
</dbReference>
<accession>A0A5C6C0X2</accession>
<proteinExistence type="predicted"/>